<dbReference type="AlphaFoldDB" id="A0A2T5J2B7"/>
<proteinExistence type="predicted"/>
<name>A0A2T5J2B7_9GAMM</name>
<dbReference type="PROSITE" id="PS51257">
    <property type="entry name" value="PROKAR_LIPOPROTEIN"/>
    <property type="match status" value="1"/>
</dbReference>
<reference evidence="1 2" key="1">
    <citation type="submission" date="2018-04" db="EMBL/GenBank/DDBJ databases">
        <title>Genomic Encyclopedia of Archaeal and Bacterial Type Strains, Phase II (KMG-II): from individual species to whole genera.</title>
        <authorList>
            <person name="Goeker M."/>
        </authorList>
    </citation>
    <scope>NUCLEOTIDE SEQUENCE [LARGE SCALE GENOMIC DNA]</scope>
    <source>
        <strain evidence="1 2">DSM 5822</strain>
    </source>
</reference>
<evidence type="ECO:0000313" key="1">
    <source>
        <dbReference type="EMBL" id="PTQ90659.1"/>
    </source>
</evidence>
<protein>
    <submittedName>
        <fullName evidence="1">Uncharacterized protein</fullName>
    </submittedName>
</protein>
<organism evidence="1 2">
    <name type="scientific">Agitococcus lubricus</name>
    <dbReference type="NCBI Taxonomy" id="1077255"/>
    <lineage>
        <taxon>Bacteria</taxon>
        <taxon>Pseudomonadati</taxon>
        <taxon>Pseudomonadota</taxon>
        <taxon>Gammaproteobacteria</taxon>
        <taxon>Moraxellales</taxon>
        <taxon>Moraxellaceae</taxon>
        <taxon>Agitococcus</taxon>
    </lineage>
</organism>
<dbReference type="Proteomes" id="UP000244223">
    <property type="component" value="Unassembled WGS sequence"/>
</dbReference>
<accession>A0A2T5J2B7</accession>
<dbReference type="EMBL" id="QAON01000002">
    <property type="protein sequence ID" value="PTQ90659.1"/>
    <property type="molecule type" value="Genomic_DNA"/>
</dbReference>
<keyword evidence="2" id="KW-1185">Reference proteome</keyword>
<evidence type="ECO:0000313" key="2">
    <source>
        <dbReference type="Proteomes" id="UP000244223"/>
    </source>
</evidence>
<gene>
    <name evidence="1" type="ORF">C8N29_10259</name>
</gene>
<comment type="caution">
    <text evidence="1">The sequence shown here is derived from an EMBL/GenBank/DDBJ whole genome shotgun (WGS) entry which is preliminary data.</text>
</comment>
<sequence>MSPFLRISLLSTFMGLLVGCGGDSDNSQVTSASFTLYQDIGYSLEVNPSRAETASETRFSYQTSMDTITTKSGIISTTPVTLVGTTTAAVQSYTLTSTKLLITPAAATATATYPSHFLTNINANNFSVTPFNTDNVTNKAILTLRYQTVKFDNQLIADVIADDYFDDDPNLAKLKASGLKMPTGSLGVYLTGYTTQEATIEFDESSSRYSSIASWKLMHAGQSFDDFVWGGYGVSCLSASQQCVVSYNGQVYAADYLPAETVNFTEAPSYYYQYNKTAADAISAAIKTYFTSPTIIKK</sequence>
<dbReference type="RefSeq" id="WP_146164411.1">
    <property type="nucleotide sequence ID" value="NZ_QAON01000002.1"/>
</dbReference>